<accession>A0A4R3PQ84</accession>
<dbReference type="AlphaFoldDB" id="A0A4R3PQ84"/>
<dbReference type="GeneID" id="93900035"/>
<name>A0A4R3PQ84_9VIBR</name>
<dbReference type="Proteomes" id="UP000049495">
    <property type="component" value="Unassembled WGS sequence"/>
</dbReference>
<evidence type="ECO:0000313" key="1">
    <source>
        <dbReference type="EMBL" id="CDT07097.1"/>
    </source>
</evidence>
<comment type="caution">
    <text evidence="1">The sequence shown here is derived from an EMBL/GenBank/DDBJ whole genome shotgun (WGS) entry which is preliminary data.</text>
</comment>
<protein>
    <submittedName>
        <fullName evidence="1">Uncharacterized protein</fullName>
    </submittedName>
</protein>
<dbReference type="EMBL" id="CCJV01000050">
    <property type="protein sequence ID" value="CDT07097.1"/>
    <property type="molecule type" value="Genomic_DNA"/>
</dbReference>
<evidence type="ECO:0000313" key="2">
    <source>
        <dbReference type="Proteomes" id="UP000049495"/>
    </source>
</evidence>
<proteinExistence type="predicted"/>
<sequence length="166" mass="18997">MTDNIWEDRETPDLEHILELFNNAELGAYLTGHLLLESVLVQLIELKLDDSEKINPFNMSFPNKVKLALNRGLIGQSMADFLIEMNRIRNRLAHRLGEPITFDLIFGLAKVAHLGGVDFSDDTIHSDYQLSQQWYGIQGIIQEIFQNAAQDLSFMMEEHGGEFQFT</sequence>
<reference evidence="2" key="1">
    <citation type="submission" date="2014-06" db="EMBL/GenBank/DDBJ databases">
        <authorList>
            <person name="Le Roux Frederique"/>
        </authorList>
    </citation>
    <scope>NUCLEOTIDE SEQUENCE [LARGE SCALE GENOMIC DNA]</scope>
    <source>
        <strain evidence="2">J5-5</strain>
    </source>
</reference>
<organism evidence="1 2">
    <name type="scientific">Vibrio crassostreae</name>
    <dbReference type="NCBI Taxonomy" id="246167"/>
    <lineage>
        <taxon>Bacteria</taxon>
        <taxon>Pseudomonadati</taxon>
        <taxon>Pseudomonadota</taxon>
        <taxon>Gammaproteobacteria</taxon>
        <taxon>Vibrionales</taxon>
        <taxon>Vibrionaceae</taxon>
        <taxon>Vibrio</taxon>
    </lineage>
</organism>
<dbReference type="RefSeq" id="WP_080967360.1">
    <property type="nucleotide sequence ID" value="NZ_AP025476.1"/>
</dbReference>
<gene>
    <name evidence="1" type="ORF">VCR5J5_1430071</name>
</gene>